<evidence type="ECO:0000313" key="2">
    <source>
        <dbReference type="Proteomes" id="UP000240912"/>
    </source>
</evidence>
<sequence>MNKQLLLLRHGEAAYARAGADFERPLTTAGAEDVRLMAGKTADRQIRLAGVFSSPARRAFDTAVLFATGIGLPADGIVTLDEVYEAPVRTLLRTVTSFSDKLSTVILVGHNPGLTELANYLSDAEIYNLPTAGLVMISFPFNEWRLVSQGTGRADFTDSPEAY</sequence>
<comment type="caution">
    <text evidence="1">The sequence shown here is derived from an EMBL/GenBank/DDBJ whole genome shotgun (WGS) entry which is preliminary data.</text>
</comment>
<dbReference type="SMART" id="SM00855">
    <property type="entry name" value="PGAM"/>
    <property type="match status" value="1"/>
</dbReference>
<proteinExistence type="predicted"/>
<dbReference type="RefSeq" id="WP_107215785.1">
    <property type="nucleotide sequence ID" value="NZ_KZ686269.1"/>
</dbReference>
<gene>
    <name evidence="1" type="ORF">C7T94_13300</name>
</gene>
<dbReference type="Proteomes" id="UP000240912">
    <property type="component" value="Unassembled WGS sequence"/>
</dbReference>
<dbReference type="CDD" id="cd07067">
    <property type="entry name" value="HP_PGM_like"/>
    <property type="match status" value="1"/>
</dbReference>
<protein>
    <submittedName>
        <fullName evidence="1">Histidine phosphatase family protein</fullName>
    </submittedName>
</protein>
<evidence type="ECO:0000313" key="1">
    <source>
        <dbReference type="EMBL" id="PST83524.1"/>
    </source>
</evidence>
<accession>A0A2T3HM66</accession>
<dbReference type="Gene3D" id="3.40.50.1240">
    <property type="entry name" value="Phosphoglycerate mutase-like"/>
    <property type="match status" value="1"/>
</dbReference>
<dbReference type="EMBL" id="PYLS01000005">
    <property type="protein sequence ID" value="PST83524.1"/>
    <property type="molecule type" value="Genomic_DNA"/>
</dbReference>
<dbReference type="InterPro" id="IPR013078">
    <property type="entry name" value="His_Pase_superF_clade-1"/>
</dbReference>
<dbReference type="SUPFAM" id="SSF53254">
    <property type="entry name" value="Phosphoglycerate mutase-like"/>
    <property type="match status" value="1"/>
</dbReference>
<keyword evidence="2" id="KW-1185">Reference proteome</keyword>
<organism evidence="1 2">
    <name type="scientific">Pedobacter yulinensis</name>
    <dbReference type="NCBI Taxonomy" id="2126353"/>
    <lineage>
        <taxon>Bacteria</taxon>
        <taxon>Pseudomonadati</taxon>
        <taxon>Bacteroidota</taxon>
        <taxon>Sphingobacteriia</taxon>
        <taxon>Sphingobacteriales</taxon>
        <taxon>Sphingobacteriaceae</taxon>
        <taxon>Pedobacter</taxon>
    </lineage>
</organism>
<dbReference type="OrthoDB" id="9810154at2"/>
<dbReference type="Pfam" id="PF00300">
    <property type="entry name" value="His_Phos_1"/>
    <property type="match status" value="1"/>
</dbReference>
<dbReference type="AlphaFoldDB" id="A0A2T3HM66"/>
<name>A0A2T3HM66_9SPHI</name>
<dbReference type="InterPro" id="IPR029033">
    <property type="entry name" value="His_PPase_superfam"/>
</dbReference>
<reference evidence="1 2" key="1">
    <citation type="submission" date="2018-03" db="EMBL/GenBank/DDBJ databases">
        <authorList>
            <person name="Keele B.F."/>
        </authorList>
    </citation>
    <scope>NUCLEOTIDE SEQUENCE [LARGE SCALE GENOMIC DNA]</scope>
    <source>
        <strain evidence="1 2">YL28-9</strain>
    </source>
</reference>